<organism evidence="2 3">
    <name type="scientific">Phyllostomus discolor</name>
    <name type="common">pale spear-nosed bat</name>
    <dbReference type="NCBI Taxonomy" id="89673"/>
    <lineage>
        <taxon>Eukaryota</taxon>
        <taxon>Metazoa</taxon>
        <taxon>Chordata</taxon>
        <taxon>Craniata</taxon>
        <taxon>Vertebrata</taxon>
        <taxon>Euteleostomi</taxon>
        <taxon>Mammalia</taxon>
        <taxon>Eutheria</taxon>
        <taxon>Laurasiatheria</taxon>
        <taxon>Chiroptera</taxon>
        <taxon>Yangochiroptera</taxon>
        <taxon>Phyllostomidae</taxon>
        <taxon>Phyllostominae</taxon>
        <taxon>Phyllostomus</taxon>
    </lineage>
</organism>
<proteinExistence type="predicted"/>
<evidence type="ECO:0000313" key="2">
    <source>
        <dbReference type="EMBL" id="KAF6120080.1"/>
    </source>
</evidence>
<evidence type="ECO:0000313" key="3">
    <source>
        <dbReference type="Proteomes" id="UP000664940"/>
    </source>
</evidence>
<feature type="region of interest" description="Disordered" evidence="1">
    <location>
        <begin position="28"/>
        <end position="76"/>
    </location>
</feature>
<reference evidence="2 3" key="1">
    <citation type="journal article" date="2020" name="Nature">
        <title>Six reference-quality genomes reveal evolution of bat adaptations.</title>
        <authorList>
            <person name="Jebb D."/>
            <person name="Huang Z."/>
            <person name="Pippel M."/>
            <person name="Hughes G.M."/>
            <person name="Lavrichenko K."/>
            <person name="Devanna P."/>
            <person name="Winkler S."/>
            <person name="Jermiin L.S."/>
            <person name="Skirmuntt E.C."/>
            <person name="Katzourakis A."/>
            <person name="Burkitt-Gray L."/>
            <person name="Ray D.A."/>
            <person name="Sullivan K.A.M."/>
            <person name="Roscito J.G."/>
            <person name="Kirilenko B.M."/>
            <person name="Davalos L.M."/>
            <person name="Corthals A.P."/>
            <person name="Power M.L."/>
            <person name="Jones G."/>
            <person name="Ransome R.D."/>
            <person name="Dechmann D.K.N."/>
            <person name="Locatelli A.G."/>
            <person name="Puechmaille S.J."/>
            <person name="Fedrigo O."/>
            <person name="Jarvis E.D."/>
            <person name="Hiller M."/>
            <person name="Vernes S.C."/>
            <person name="Myers E.W."/>
            <person name="Teeling E.C."/>
        </authorList>
    </citation>
    <scope>NUCLEOTIDE SEQUENCE [LARGE SCALE GENOMIC DNA]</scope>
    <source>
        <strain evidence="2">Bat1K_MPI-CBG_1</strain>
    </source>
</reference>
<sequence length="165" mass="17516">MNCVVPSQVHFSTGVCQMSGWRRQLVRTATRGSRQGKKTPSASPVRRAHAAWLGAPGVRAESQREQPGERPPEWAPLTQTVLAAVMSASRRPEHLGSPPPGRSSLETGLSLCTRWVVSLPPSNGVGELQQADPAPAPMGTSETLPIRSVTCWGAKGTDNLPLHGG</sequence>
<dbReference type="Proteomes" id="UP000664940">
    <property type="component" value="Unassembled WGS sequence"/>
</dbReference>
<name>A0A834B2R4_9CHIR</name>
<feature type="compositionally biased region" description="Basic and acidic residues" evidence="1">
    <location>
        <begin position="61"/>
        <end position="72"/>
    </location>
</feature>
<gene>
    <name evidence="2" type="ORF">HJG60_010406</name>
</gene>
<feature type="compositionally biased region" description="Polar residues" evidence="1">
    <location>
        <begin position="30"/>
        <end position="42"/>
    </location>
</feature>
<dbReference type="AlphaFoldDB" id="A0A834B2R4"/>
<comment type="caution">
    <text evidence="2">The sequence shown here is derived from an EMBL/GenBank/DDBJ whole genome shotgun (WGS) entry which is preliminary data.</text>
</comment>
<protein>
    <submittedName>
        <fullName evidence="2">Uncharacterized protein</fullName>
    </submittedName>
</protein>
<evidence type="ECO:0000256" key="1">
    <source>
        <dbReference type="SAM" id="MobiDB-lite"/>
    </source>
</evidence>
<accession>A0A834B2R4</accession>
<dbReference type="EMBL" id="JABVXQ010000003">
    <property type="protein sequence ID" value="KAF6120080.1"/>
    <property type="molecule type" value="Genomic_DNA"/>
</dbReference>